<organism evidence="2">
    <name type="scientific">Heterosigma akashiwo</name>
    <name type="common">Chromophytic alga</name>
    <name type="synonym">Heterosigma carterae</name>
    <dbReference type="NCBI Taxonomy" id="2829"/>
    <lineage>
        <taxon>Eukaryota</taxon>
        <taxon>Sar</taxon>
        <taxon>Stramenopiles</taxon>
        <taxon>Ochrophyta</taxon>
        <taxon>Raphidophyceae</taxon>
        <taxon>Chattonellales</taxon>
        <taxon>Chattonellaceae</taxon>
        <taxon>Heterosigma</taxon>
    </lineage>
</organism>
<dbReference type="PANTHER" id="PTHR35498">
    <property type="entry name" value="PROTEIN LOW PSII ACCUMULATION 1, CHLOROPLASTIC"/>
    <property type="match status" value="1"/>
</dbReference>
<name>A0A7S3XN54_HETAK</name>
<dbReference type="EMBL" id="HBIU01010935">
    <property type="protein sequence ID" value="CAE0626052.1"/>
    <property type="molecule type" value="Transcribed_RNA"/>
</dbReference>
<evidence type="ECO:0000313" key="2">
    <source>
        <dbReference type="EMBL" id="CAE0626052.1"/>
    </source>
</evidence>
<keyword evidence="1" id="KW-0732">Signal</keyword>
<reference evidence="2" key="1">
    <citation type="submission" date="2021-01" db="EMBL/GenBank/DDBJ databases">
        <authorList>
            <person name="Corre E."/>
            <person name="Pelletier E."/>
            <person name="Niang G."/>
            <person name="Scheremetjew M."/>
            <person name="Finn R."/>
            <person name="Kale V."/>
            <person name="Holt S."/>
            <person name="Cochrane G."/>
            <person name="Meng A."/>
            <person name="Brown T."/>
            <person name="Cohen L."/>
        </authorList>
    </citation>
    <scope>NUCLEOTIDE SEQUENCE</scope>
    <source>
        <strain evidence="2">CCMP3107</strain>
    </source>
</reference>
<feature type="chain" id="PRO_5031253177" evidence="1">
    <location>
        <begin position="23"/>
        <end position="326"/>
    </location>
</feature>
<protein>
    <submittedName>
        <fullName evidence="2">Uncharacterized protein</fullName>
    </submittedName>
</protein>
<dbReference type="InterPro" id="IPR021883">
    <property type="entry name" value="LPA1-like"/>
</dbReference>
<sequence length="326" mass="35189">MMKCILLASFYVAAMVWSSTTAFLLPAVQKNTVQTNSIIRAPKKLTITKHRSYHEVSMNTGSMDPDSARKLRLREETENPFRKVRMFGYGAAVASASVGFLIAATRLLAKGTGVQGGQEVDELLQNVGIDLGAMVLFSVLLRNEYAVQAKILERMAQGARIASLRVRAQVEGTTKQATLSDFRRGRGMDKRLVIFVGSDEIVEKSLIEAEAYSEKLVQNDLLSIPVAISLDGDGKLRCTGGESAAAAAAGRPHVALPAALNQWQEWAASEVEAALAQGVDVQGQGLTFVIKKNGRVGQRAVGSPPWRVFIGDVEDRQAAGMDVTNI</sequence>
<feature type="signal peptide" evidence="1">
    <location>
        <begin position="1"/>
        <end position="22"/>
    </location>
</feature>
<accession>A0A7S3XN54</accession>
<proteinExistence type="predicted"/>
<dbReference type="AlphaFoldDB" id="A0A7S3XN54"/>
<gene>
    <name evidence="2" type="ORF">HAKA00212_LOCUS4727</name>
</gene>
<evidence type="ECO:0000256" key="1">
    <source>
        <dbReference type="SAM" id="SignalP"/>
    </source>
</evidence>
<dbReference type="PANTHER" id="PTHR35498:SF1">
    <property type="entry name" value="LOW PSII ACCUMULATION-LIKE PROTEIN"/>
    <property type="match status" value="1"/>
</dbReference>
<dbReference type="Pfam" id="PF11998">
    <property type="entry name" value="DUF3493"/>
    <property type="match status" value="1"/>
</dbReference>